<evidence type="ECO:0000259" key="3">
    <source>
        <dbReference type="PROSITE" id="PS51462"/>
    </source>
</evidence>
<dbReference type="Pfam" id="PF00293">
    <property type="entry name" value="NUDIX"/>
    <property type="match status" value="1"/>
</dbReference>
<comment type="caution">
    <text evidence="4">The sequence shown here is derived from an EMBL/GenBank/DDBJ whole genome shotgun (WGS) entry which is preliminary data.</text>
</comment>
<dbReference type="CDD" id="cd04683">
    <property type="entry name" value="NUDIX_Hydrolase"/>
    <property type="match status" value="1"/>
</dbReference>
<dbReference type="InterPro" id="IPR000086">
    <property type="entry name" value="NUDIX_hydrolase_dom"/>
</dbReference>
<name>A0A8I1DFC5_THEIN</name>
<dbReference type="PANTHER" id="PTHR43046:SF16">
    <property type="entry name" value="ADP-RIBOSE PYROPHOSPHATASE YJHB-RELATED"/>
    <property type="match status" value="1"/>
</dbReference>
<keyword evidence="5" id="KW-1185">Reference proteome</keyword>
<organism evidence="4 5">
    <name type="scientific">Thermoactinomyces intermedius</name>
    <dbReference type="NCBI Taxonomy" id="2024"/>
    <lineage>
        <taxon>Bacteria</taxon>
        <taxon>Bacillati</taxon>
        <taxon>Bacillota</taxon>
        <taxon>Bacilli</taxon>
        <taxon>Bacillales</taxon>
        <taxon>Thermoactinomycetaceae</taxon>
        <taxon>Thermoactinomyces</taxon>
    </lineage>
</organism>
<protein>
    <submittedName>
        <fullName evidence="4">NUDIX domain-containing protein</fullName>
    </submittedName>
</protein>
<evidence type="ECO:0000256" key="1">
    <source>
        <dbReference type="ARBA" id="ARBA00001946"/>
    </source>
</evidence>
<evidence type="ECO:0000313" key="5">
    <source>
        <dbReference type="Proteomes" id="UP000633619"/>
    </source>
</evidence>
<dbReference type="InterPro" id="IPR020084">
    <property type="entry name" value="NUDIX_hydrolase_CS"/>
</dbReference>
<dbReference type="PROSITE" id="PS00893">
    <property type="entry name" value="NUDIX_BOX"/>
    <property type="match status" value="1"/>
</dbReference>
<accession>A0A8I1DFC5</accession>
<dbReference type="Gene3D" id="3.90.79.10">
    <property type="entry name" value="Nucleoside Triphosphate Pyrophosphohydrolase"/>
    <property type="match status" value="1"/>
</dbReference>
<dbReference type="InterPro" id="IPR015797">
    <property type="entry name" value="NUDIX_hydrolase-like_dom_sf"/>
</dbReference>
<dbReference type="GO" id="GO:0016787">
    <property type="term" value="F:hydrolase activity"/>
    <property type="evidence" value="ECO:0007669"/>
    <property type="project" value="UniProtKB-KW"/>
</dbReference>
<dbReference type="PANTHER" id="PTHR43046">
    <property type="entry name" value="GDP-MANNOSE MANNOSYL HYDROLASE"/>
    <property type="match status" value="1"/>
</dbReference>
<feature type="domain" description="Nudix hydrolase" evidence="3">
    <location>
        <begin position="5"/>
        <end position="135"/>
    </location>
</feature>
<evidence type="ECO:0000313" key="4">
    <source>
        <dbReference type="EMBL" id="MBH8595934.1"/>
    </source>
</evidence>
<proteinExistence type="predicted"/>
<dbReference type="PROSITE" id="PS51462">
    <property type="entry name" value="NUDIX"/>
    <property type="match status" value="1"/>
</dbReference>
<dbReference type="EMBL" id="JAECVW010000007">
    <property type="protein sequence ID" value="MBH8595934.1"/>
    <property type="molecule type" value="Genomic_DNA"/>
</dbReference>
<gene>
    <name evidence="4" type="ORF">I8U20_11400</name>
</gene>
<keyword evidence="2" id="KW-0378">Hydrolase</keyword>
<sequence length="151" mass="17608">MATRRFTAPVTIHLFFIRDHQILLLRRFNTGYEDGNYSVVAGHLDGGETVKQAAVREAKEEAGVHLTEENIEIVSVMHRKAGDERIDFFATVKEWEGEIKNQEPHKCDDLRFFPLDQLPVNTIPYILRAIENYKKGKWFDSFGWTERKRSI</sequence>
<comment type="cofactor">
    <cofactor evidence="1">
        <name>Mg(2+)</name>
        <dbReference type="ChEBI" id="CHEBI:18420"/>
    </cofactor>
</comment>
<dbReference type="SUPFAM" id="SSF55811">
    <property type="entry name" value="Nudix"/>
    <property type="match status" value="1"/>
</dbReference>
<evidence type="ECO:0000256" key="2">
    <source>
        <dbReference type="ARBA" id="ARBA00022801"/>
    </source>
</evidence>
<dbReference type="RefSeq" id="WP_181732707.1">
    <property type="nucleotide sequence ID" value="NZ_JACEIR010000010.1"/>
</dbReference>
<reference evidence="4 5" key="1">
    <citation type="submission" date="2020-12" db="EMBL/GenBank/DDBJ databases">
        <title>WGS of Thermoactinomyces spp.</title>
        <authorList>
            <person name="Cheng K."/>
        </authorList>
    </citation>
    <scope>NUCLEOTIDE SEQUENCE [LARGE SCALE GENOMIC DNA]</scope>
    <source>
        <strain evidence="5">CICC 10671\DSM 43846</strain>
    </source>
</reference>
<dbReference type="AlphaFoldDB" id="A0A8I1DFC5"/>
<dbReference type="Proteomes" id="UP000633619">
    <property type="component" value="Unassembled WGS sequence"/>
</dbReference>